<name>A0A1Y5WUI9_KIBAR</name>
<feature type="domain" description="OmpR/PhoB-type" evidence="4">
    <location>
        <begin position="1"/>
        <end position="92"/>
    </location>
</feature>
<accession>A0A1Y5WUI9</accession>
<dbReference type="CDD" id="cd15831">
    <property type="entry name" value="BTAD"/>
    <property type="match status" value="1"/>
</dbReference>
<dbReference type="InterPro" id="IPR011990">
    <property type="entry name" value="TPR-like_helical_dom_sf"/>
</dbReference>
<protein>
    <submittedName>
        <fullName evidence="5">Predicted ATPase</fullName>
    </submittedName>
</protein>
<dbReference type="Gene3D" id="1.10.10.10">
    <property type="entry name" value="Winged helix-like DNA-binding domain superfamily/Winged helix DNA-binding domain"/>
    <property type="match status" value="1"/>
</dbReference>
<reference evidence="5 6" key="1">
    <citation type="submission" date="2017-04" db="EMBL/GenBank/DDBJ databases">
        <authorList>
            <person name="Afonso C.L."/>
            <person name="Miller P.J."/>
            <person name="Scott M.A."/>
            <person name="Spackman E."/>
            <person name="Goraichik I."/>
            <person name="Dimitrov K.M."/>
            <person name="Suarez D.L."/>
            <person name="Swayne D.E."/>
        </authorList>
    </citation>
    <scope>NUCLEOTIDE SEQUENCE [LARGE SCALE GENOMIC DNA]</scope>
    <source>
        <strain evidence="5 6">DSM 43828</strain>
    </source>
</reference>
<feature type="DNA-binding region" description="OmpR/PhoB-type" evidence="3">
    <location>
        <begin position="1"/>
        <end position="92"/>
    </location>
</feature>
<dbReference type="SUPFAM" id="SSF52540">
    <property type="entry name" value="P-loop containing nucleoside triphosphate hydrolases"/>
    <property type="match status" value="1"/>
</dbReference>
<dbReference type="Pfam" id="PF00486">
    <property type="entry name" value="Trans_reg_C"/>
    <property type="match status" value="1"/>
</dbReference>
<evidence type="ECO:0000256" key="1">
    <source>
        <dbReference type="ARBA" id="ARBA00005820"/>
    </source>
</evidence>
<dbReference type="SUPFAM" id="SSF48452">
    <property type="entry name" value="TPR-like"/>
    <property type="match status" value="1"/>
</dbReference>
<gene>
    <name evidence="5" type="ORF">SAMN05661093_00355</name>
</gene>
<evidence type="ECO:0000256" key="2">
    <source>
        <dbReference type="ARBA" id="ARBA00023125"/>
    </source>
</evidence>
<dbReference type="Proteomes" id="UP000192674">
    <property type="component" value="Unassembled WGS sequence"/>
</dbReference>
<dbReference type="OrthoDB" id="9812579at2"/>
<dbReference type="PRINTS" id="PR00364">
    <property type="entry name" value="DISEASERSIST"/>
</dbReference>
<dbReference type="InterPro" id="IPR016032">
    <property type="entry name" value="Sig_transdc_resp-reg_C-effctor"/>
</dbReference>
<dbReference type="SUPFAM" id="SSF46894">
    <property type="entry name" value="C-terminal effector domain of the bipartite response regulators"/>
    <property type="match status" value="1"/>
</dbReference>
<dbReference type="InterPro" id="IPR027417">
    <property type="entry name" value="P-loop_NTPase"/>
</dbReference>
<dbReference type="Gene3D" id="1.25.40.10">
    <property type="entry name" value="Tetratricopeptide repeat domain"/>
    <property type="match status" value="1"/>
</dbReference>
<dbReference type="PANTHER" id="PTHR47691">
    <property type="entry name" value="REGULATOR-RELATED"/>
    <property type="match status" value="1"/>
</dbReference>
<comment type="similarity">
    <text evidence="1">Belongs to the AfsR/DnrI/RedD regulatory family.</text>
</comment>
<dbReference type="RefSeq" id="WP_084424283.1">
    <property type="nucleotide sequence ID" value="NZ_FWXV01000001.1"/>
</dbReference>
<dbReference type="GO" id="GO:0003677">
    <property type="term" value="F:DNA binding"/>
    <property type="evidence" value="ECO:0007669"/>
    <property type="project" value="UniProtKB-UniRule"/>
</dbReference>
<organism evidence="5 6">
    <name type="scientific">Kibdelosporangium aridum</name>
    <dbReference type="NCBI Taxonomy" id="2030"/>
    <lineage>
        <taxon>Bacteria</taxon>
        <taxon>Bacillati</taxon>
        <taxon>Actinomycetota</taxon>
        <taxon>Actinomycetes</taxon>
        <taxon>Pseudonocardiales</taxon>
        <taxon>Pseudonocardiaceae</taxon>
        <taxon>Kibdelosporangium</taxon>
    </lineage>
</organism>
<keyword evidence="6" id="KW-1185">Reference proteome</keyword>
<dbReference type="SMART" id="SM01043">
    <property type="entry name" value="BTAD"/>
    <property type="match status" value="1"/>
</dbReference>
<dbReference type="GO" id="GO:0006355">
    <property type="term" value="P:regulation of DNA-templated transcription"/>
    <property type="evidence" value="ECO:0007669"/>
    <property type="project" value="InterPro"/>
</dbReference>
<proteinExistence type="inferred from homology"/>
<evidence type="ECO:0000259" key="4">
    <source>
        <dbReference type="PROSITE" id="PS51755"/>
    </source>
</evidence>
<dbReference type="EMBL" id="FWXV01000001">
    <property type="protein sequence ID" value="SMC52407.1"/>
    <property type="molecule type" value="Genomic_DNA"/>
</dbReference>
<dbReference type="InterPro" id="IPR005158">
    <property type="entry name" value="BTAD"/>
</dbReference>
<evidence type="ECO:0000313" key="6">
    <source>
        <dbReference type="Proteomes" id="UP000192674"/>
    </source>
</evidence>
<dbReference type="Pfam" id="PF03704">
    <property type="entry name" value="BTAD"/>
    <property type="match status" value="1"/>
</dbReference>
<dbReference type="InterPro" id="IPR001867">
    <property type="entry name" value="OmpR/PhoB-type_DNA-bd"/>
</dbReference>
<evidence type="ECO:0000313" key="5">
    <source>
        <dbReference type="EMBL" id="SMC52407.1"/>
    </source>
</evidence>
<sequence>MNYQFGLLGALEVRSGSEPVTINAAKHRVLLASLLVDANRVVSSETLLTRLWGENPPSGARNTLQNYVMRLRRALGEAAPIRTRPEGYVIEVDDDSVDLFRFYLLTAQAKTAFAAGEVKKAFALSREALGLWRGDPLSDVPSEVLRSDVVPALVERRLAAVELRLDIDLKLGRHQDVLPELQELTTAYPLRERYWAQRILALYRAGRQSEALECYRTVQAKLADELGVDPCPELREVHARVLAADPADTVAAPVVRSGNLPAELTSFVGRGTHLEQAKQLLACHRLVTVTGVGGVGKTRFAMRVAAGQVFPDGVWLADLVSLTDSHLLDRAVADALGVKDHSAKPRLDVLVDHLHDKELLLVVDNCEHVVGPVATLITTLLRSAPGLRVLAASRQQLGVQGENLLPLPPLTEDEAVQMFIERATASAPNFQTTPENLHTVRRLCQRLDGIPLAIELAAVRLSSLSLNDILDRIDDRFRLLARPGHQITLRGVLDWSHALCSPAERLLWARVSVFAGGFELVAAEAVCAGGEIRSEDIVDLLAGLVSKSIVTAVTDLDRTRYSLLETLREYGAQKLDELGETEAVKDAHRQFYQCLVRYGVTHNWCSPRELEWQHLLQQEMPNIRAALDAGLGTEEALEMATNLSRCCFFSGNVSEGRHWLAKTISHHPARSPQRTNAIALQTWIATMQGDLQAADELIGICRTQEPTPATLFAEGIYTMLVEADPSCIALLDRARTEAITIGDSYMATLFWAIGVILLSDAASAEDARSVCLAEAEKQDAPWSSSWAVWCGGLTELRHGDPGKAVDLLREALRRQHEFGDRWGPLWAVEALAWANAANGHFPHSARLLGAAGQMRQRTGVVPIGLFGGAHLQTAELVRAALGAETYDAEFKAGTEAPDPIALALR</sequence>
<dbReference type="PANTHER" id="PTHR47691:SF3">
    <property type="entry name" value="HTH-TYPE TRANSCRIPTIONAL REGULATOR RV0890C-RELATED"/>
    <property type="match status" value="1"/>
</dbReference>
<keyword evidence="2 3" id="KW-0238">DNA-binding</keyword>
<dbReference type="Gene3D" id="3.40.50.300">
    <property type="entry name" value="P-loop containing nucleotide triphosphate hydrolases"/>
    <property type="match status" value="1"/>
</dbReference>
<dbReference type="AlphaFoldDB" id="A0A1Y5WUI9"/>
<dbReference type="PROSITE" id="PS51755">
    <property type="entry name" value="OMPR_PHOB"/>
    <property type="match status" value="1"/>
</dbReference>
<dbReference type="InterPro" id="IPR036388">
    <property type="entry name" value="WH-like_DNA-bd_sf"/>
</dbReference>
<evidence type="ECO:0000256" key="3">
    <source>
        <dbReference type="PROSITE-ProRule" id="PRU01091"/>
    </source>
</evidence>
<dbReference type="SMART" id="SM00862">
    <property type="entry name" value="Trans_reg_C"/>
    <property type="match status" value="1"/>
</dbReference>
<dbReference type="GO" id="GO:0000160">
    <property type="term" value="P:phosphorelay signal transduction system"/>
    <property type="evidence" value="ECO:0007669"/>
    <property type="project" value="InterPro"/>
</dbReference>